<evidence type="ECO:0000256" key="1">
    <source>
        <dbReference type="SAM" id="MobiDB-lite"/>
    </source>
</evidence>
<reference evidence="2 3" key="1">
    <citation type="submission" date="2024-10" db="EMBL/GenBank/DDBJ databases">
        <title>Updated reference genomes for cyclostephanoid diatoms.</title>
        <authorList>
            <person name="Roberts W.R."/>
            <person name="Alverson A.J."/>
        </authorList>
    </citation>
    <scope>NUCLEOTIDE SEQUENCE [LARGE SCALE GENOMIC DNA]</scope>
    <source>
        <strain evidence="2 3">AJA232-27</strain>
    </source>
</reference>
<keyword evidence="3" id="KW-1185">Reference proteome</keyword>
<evidence type="ECO:0000313" key="2">
    <source>
        <dbReference type="EMBL" id="KAL3761285.1"/>
    </source>
</evidence>
<evidence type="ECO:0000313" key="3">
    <source>
        <dbReference type="Proteomes" id="UP001530293"/>
    </source>
</evidence>
<protein>
    <submittedName>
        <fullName evidence="2">Uncharacterized protein</fullName>
    </submittedName>
</protein>
<dbReference type="AlphaFoldDB" id="A0ABD3MB04"/>
<feature type="region of interest" description="Disordered" evidence="1">
    <location>
        <begin position="344"/>
        <end position="372"/>
    </location>
</feature>
<feature type="region of interest" description="Disordered" evidence="1">
    <location>
        <begin position="85"/>
        <end position="143"/>
    </location>
</feature>
<organism evidence="2 3">
    <name type="scientific">Discostella pseudostelligera</name>
    <dbReference type="NCBI Taxonomy" id="259834"/>
    <lineage>
        <taxon>Eukaryota</taxon>
        <taxon>Sar</taxon>
        <taxon>Stramenopiles</taxon>
        <taxon>Ochrophyta</taxon>
        <taxon>Bacillariophyta</taxon>
        <taxon>Coscinodiscophyceae</taxon>
        <taxon>Thalassiosirophycidae</taxon>
        <taxon>Stephanodiscales</taxon>
        <taxon>Stephanodiscaceae</taxon>
        <taxon>Discostella</taxon>
    </lineage>
</organism>
<name>A0ABD3MB04_9STRA</name>
<feature type="compositionally biased region" description="Basic and acidic residues" evidence="1">
    <location>
        <begin position="359"/>
        <end position="372"/>
    </location>
</feature>
<feature type="compositionally biased region" description="Low complexity" evidence="1">
    <location>
        <begin position="8"/>
        <end position="24"/>
    </location>
</feature>
<feature type="region of interest" description="Disordered" evidence="1">
    <location>
        <begin position="1"/>
        <end position="24"/>
    </location>
</feature>
<proteinExistence type="predicted"/>
<feature type="compositionally biased region" description="Polar residues" evidence="1">
    <location>
        <begin position="121"/>
        <end position="137"/>
    </location>
</feature>
<accession>A0ABD3MB04</accession>
<dbReference type="EMBL" id="JALLBG020000152">
    <property type="protein sequence ID" value="KAL3761285.1"/>
    <property type="molecule type" value="Genomic_DNA"/>
</dbReference>
<feature type="compositionally biased region" description="Basic and acidic residues" evidence="1">
    <location>
        <begin position="85"/>
        <end position="96"/>
    </location>
</feature>
<sequence length="392" mass="41478">MDDIALPSASTAATSADEAANNTPGVANGTAAAAAAAAGVVIPVPATTTIEEQLTQLTQRQDEQAQLLSELRSRILELEEVIHDMKQGSNGDDGRGSDGAAPLKRESNSNVDVQANRPPHLSTTATSTSAQPNANDHPSSKLVNDDAVDEGILSSTPTTNIIATTDDEISNILASRQERNLWPLKRKYCTSFSREHDLMKLRFHNSELYPHKTVRIPKQPGTSASSSSSESTTAVAGITTAVGTHAEGGNDALASSATISNTTGNANNYYGTLGNKEGRLICRLCSGKTMNRNSSWMCSTCVVPLCIDIVDGDPNSSCFVKWHTCHDLVMENYVLNGELREKRSMKKQRTSAGGGGAGEGHHVGVQEGNHNHSSEEVDLDALGIVDDATKAV</sequence>
<gene>
    <name evidence="2" type="ORF">ACHAWU_010198</name>
</gene>
<dbReference type="Proteomes" id="UP001530293">
    <property type="component" value="Unassembled WGS sequence"/>
</dbReference>
<comment type="caution">
    <text evidence="2">The sequence shown here is derived from an EMBL/GenBank/DDBJ whole genome shotgun (WGS) entry which is preliminary data.</text>
</comment>